<evidence type="ECO:0000256" key="10">
    <source>
        <dbReference type="ARBA" id="ARBA00023180"/>
    </source>
</evidence>
<dbReference type="PRINTS" id="PR01507">
    <property type="entry name" value="MCH1RECEPTOR"/>
</dbReference>
<evidence type="ECO:0000256" key="2">
    <source>
        <dbReference type="ARBA" id="ARBA00011509"/>
    </source>
</evidence>
<dbReference type="PANTHER" id="PTHR24229:SF90">
    <property type="entry name" value="MELANIN-CONCENTRATING HORMONE RECEPTOR 1"/>
    <property type="match status" value="1"/>
</dbReference>
<dbReference type="GeneTree" id="ENSGT00940000154272"/>
<reference evidence="17" key="1">
    <citation type="submission" date="2013-03" db="EMBL/GenBank/DDBJ databases">
        <authorList>
            <person name="Jeffery W."/>
            <person name="Warren W."/>
            <person name="Wilson R.K."/>
        </authorList>
    </citation>
    <scope>NUCLEOTIDE SEQUENCE</scope>
    <source>
        <strain evidence="17">female</strain>
    </source>
</reference>
<dbReference type="InterPro" id="IPR008361">
    <property type="entry name" value="MCH_rcpt"/>
</dbReference>
<dbReference type="InterPro" id="IPR000276">
    <property type="entry name" value="GPCR_Rhodpsn"/>
</dbReference>
<dbReference type="InParanoid" id="A0A3B1IHI6"/>
<feature type="transmembrane region" description="Helical" evidence="14">
    <location>
        <begin position="151"/>
        <end position="173"/>
    </location>
</feature>
<protein>
    <recommendedName>
        <fullName evidence="3">Melanin-concentrating hormone receptor 1</fullName>
    </recommendedName>
    <alternativeName>
        <fullName evidence="13">G-protein coupled receptor 24</fullName>
    </alternativeName>
    <alternativeName>
        <fullName evidence="12">MCH-1R</fullName>
    </alternativeName>
</protein>
<dbReference type="Pfam" id="PF00001">
    <property type="entry name" value="7tm_1"/>
    <property type="match status" value="1"/>
</dbReference>
<evidence type="ECO:0000256" key="13">
    <source>
        <dbReference type="ARBA" id="ARBA00033115"/>
    </source>
</evidence>
<feature type="transmembrane region" description="Helical" evidence="14">
    <location>
        <begin position="69"/>
        <end position="92"/>
    </location>
</feature>
<keyword evidence="9" id="KW-0675">Receptor</keyword>
<evidence type="ECO:0000259" key="15">
    <source>
        <dbReference type="PROSITE" id="PS50262"/>
    </source>
</evidence>
<feature type="transmembrane region" description="Helical" evidence="14">
    <location>
        <begin position="197"/>
        <end position="221"/>
    </location>
</feature>
<sequence>MDFFNGSLDNSSVLTFNFSAQLTDNKTTQYDVILLPSIFGIICFLGIVGNCLVMYTIMKRTKCSAKQTVPDIFIFSLSIVDLLFLLGMPLLIHQLLGEGSWCFGSILCTVITTLDSNSQTVSTYILTVMTLDRYVATVHPIRFNHIRTPRVAVAMVVIVWLLSVISVTPLFLYTRLMPLPGGRVGCALLLPNPSIDIYWFTLYQFVLVFALPLAIICLVFFKILQHMSTNIAPLPPRSLQVCTKKVTRMAVAICSAFFTCWAPYYILQLVHLGIRQPSPTFYYTYNIAISMGYANSCISPFLYILLSDNFKRQLIVAVQPVHKRFRVNPSTTEGSVTLNLAPDGRRHSHSEDTE</sequence>
<keyword evidence="11" id="KW-0807">Transducer</keyword>
<keyword evidence="7" id="KW-0297">G-protein coupled receptor</keyword>
<evidence type="ECO:0000256" key="4">
    <source>
        <dbReference type="ARBA" id="ARBA00022475"/>
    </source>
</evidence>
<reference evidence="16" key="4">
    <citation type="submission" date="2025-09" db="UniProtKB">
        <authorList>
            <consortium name="Ensembl"/>
        </authorList>
    </citation>
    <scope>IDENTIFICATION</scope>
</reference>
<dbReference type="SUPFAM" id="SSF81321">
    <property type="entry name" value="Family A G protein-coupled receptor-like"/>
    <property type="match status" value="1"/>
</dbReference>
<keyword evidence="4" id="KW-1003">Cell membrane</keyword>
<evidence type="ECO:0000256" key="1">
    <source>
        <dbReference type="ARBA" id="ARBA00004651"/>
    </source>
</evidence>
<feature type="transmembrane region" description="Helical" evidence="14">
    <location>
        <begin position="287"/>
        <end position="306"/>
    </location>
</feature>
<evidence type="ECO:0000256" key="3">
    <source>
        <dbReference type="ARBA" id="ARBA00022022"/>
    </source>
</evidence>
<dbReference type="AlphaFoldDB" id="A0A3B1IHI6"/>
<comment type="subunit">
    <text evidence="2">Interacts with NCDN.</text>
</comment>
<evidence type="ECO:0000256" key="6">
    <source>
        <dbReference type="ARBA" id="ARBA00022989"/>
    </source>
</evidence>
<feature type="domain" description="G-protein coupled receptors family 1 profile" evidence="15">
    <location>
        <begin position="49"/>
        <end position="303"/>
    </location>
</feature>
<name>A0A3B1IHI6_ASTMX</name>
<evidence type="ECO:0000256" key="7">
    <source>
        <dbReference type="ARBA" id="ARBA00023040"/>
    </source>
</evidence>
<dbReference type="PRINTS" id="PR01783">
    <property type="entry name" value="MCHRECEPTOR"/>
</dbReference>
<evidence type="ECO:0000313" key="16">
    <source>
        <dbReference type="Ensembl" id="ENSAMXP00000029448.1"/>
    </source>
</evidence>
<dbReference type="PANTHER" id="PTHR24229">
    <property type="entry name" value="NEUROPEPTIDES RECEPTOR"/>
    <property type="match status" value="1"/>
</dbReference>
<dbReference type="GO" id="GO:0043005">
    <property type="term" value="C:neuron projection"/>
    <property type="evidence" value="ECO:0007669"/>
    <property type="project" value="TreeGrafter"/>
</dbReference>
<accession>A0A3B1IHI6</accession>
<dbReference type="GO" id="GO:0042923">
    <property type="term" value="F:neuropeptide binding"/>
    <property type="evidence" value="ECO:0007669"/>
    <property type="project" value="TreeGrafter"/>
</dbReference>
<dbReference type="GO" id="GO:0030273">
    <property type="term" value="F:melanin-concentrating hormone receptor activity"/>
    <property type="evidence" value="ECO:0007669"/>
    <property type="project" value="InterPro"/>
</dbReference>
<dbReference type="Gene3D" id="1.20.1070.10">
    <property type="entry name" value="Rhodopsin 7-helix transmembrane proteins"/>
    <property type="match status" value="1"/>
</dbReference>
<proteinExistence type="predicted"/>
<evidence type="ECO:0000256" key="9">
    <source>
        <dbReference type="ARBA" id="ARBA00023170"/>
    </source>
</evidence>
<keyword evidence="5 14" id="KW-0812">Transmembrane</keyword>
<evidence type="ECO:0000313" key="17">
    <source>
        <dbReference type="Proteomes" id="UP000018467"/>
    </source>
</evidence>
<reference evidence="17" key="2">
    <citation type="journal article" date="2014" name="Nat. Commun.">
        <title>The cavefish genome reveals candidate genes for eye loss.</title>
        <authorList>
            <person name="McGaugh S.E."/>
            <person name="Gross J.B."/>
            <person name="Aken B."/>
            <person name="Blin M."/>
            <person name="Borowsky R."/>
            <person name="Chalopin D."/>
            <person name="Hinaux H."/>
            <person name="Jeffery W.R."/>
            <person name="Keene A."/>
            <person name="Ma L."/>
            <person name="Minx P."/>
            <person name="Murphy D."/>
            <person name="O'Quin K.E."/>
            <person name="Retaux S."/>
            <person name="Rohner N."/>
            <person name="Searle S.M."/>
            <person name="Stahl B.A."/>
            <person name="Tabin C."/>
            <person name="Volff J.N."/>
            <person name="Yoshizawa M."/>
            <person name="Warren W.C."/>
        </authorList>
    </citation>
    <scope>NUCLEOTIDE SEQUENCE [LARGE SCALE GENOMIC DNA]</scope>
    <source>
        <strain evidence="17">female</strain>
    </source>
</reference>
<dbReference type="Bgee" id="ENSAMXG00000036172">
    <property type="expression patterns" value="Expressed in testis and 1 other cell type or tissue"/>
</dbReference>
<feature type="transmembrane region" description="Helical" evidence="14">
    <location>
        <begin position="246"/>
        <end position="267"/>
    </location>
</feature>
<comment type="subcellular location">
    <subcellularLocation>
        <location evidence="1">Cell membrane</location>
        <topology evidence="1">Multi-pass membrane protein</topology>
    </subcellularLocation>
</comment>
<evidence type="ECO:0000256" key="12">
    <source>
        <dbReference type="ARBA" id="ARBA00032830"/>
    </source>
</evidence>
<dbReference type="InterPro" id="IPR017452">
    <property type="entry name" value="GPCR_Rhodpsn_7TM"/>
</dbReference>
<dbReference type="PRINTS" id="PR00237">
    <property type="entry name" value="GPCRRHODOPSN"/>
</dbReference>
<keyword evidence="17" id="KW-1185">Reference proteome</keyword>
<keyword evidence="8 14" id="KW-0472">Membrane</keyword>
<reference evidence="16" key="3">
    <citation type="submission" date="2025-08" db="UniProtKB">
        <authorList>
            <consortium name="Ensembl"/>
        </authorList>
    </citation>
    <scope>IDENTIFICATION</scope>
</reference>
<dbReference type="GO" id="GO:0007218">
    <property type="term" value="P:neuropeptide signaling pathway"/>
    <property type="evidence" value="ECO:0007669"/>
    <property type="project" value="InterPro"/>
</dbReference>
<keyword evidence="10" id="KW-0325">Glycoprotein</keyword>
<organism evidence="16 17">
    <name type="scientific">Astyanax mexicanus</name>
    <name type="common">Blind cave fish</name>
    <name type="synonym">Astyanax fasciatus mexicanus</name>
    <dbReference type="NCBI Taxonomy" id="7994"/>
    <lineage>
        <taxon>Eukaryota</taxon>
        <taxon>Metazoa</taxon>
        <taxon>Chordata</taxon>
        <taxon>Craniata</taxon>
        <taxon>Vertebrata</taxon>
        <taxon>Euteleostomi</taxon>
        <taxon>Actinopterygii</taxon>
        <taxon>Neopterygii</taxon>
        <taxon>Teleostei</taxon>
        <taxon>Ostariophysi</taxon>
        <taxon>Characiformes</taxon>
        <taxon>Characoidei</taxon>
        <taxon>Acestrorhamphidae</taxon>
        <taxon>Acestrorhamphinae</taxon>
        <taxon>Astyanax</taxon>
    </lineage>
</organism>
<evidence type="ECO:0000256" key="14">
    <source>
        <dbReference type="SAM" id="Phobius"/>
    </source>
</evidence>
<dbReference type="GO" id="GO:0005886">
    <property type="term" value="C:plasma membrane"/>
    <property type="evidence" value="ECO:0007669"/>
    <property type="project" value="UniProtKB-SubCell"/>
</dbReference>
<dbReference type="Ensembl" id="ENSAMXT00000054113.1">
    <property type="protein sequence ID" value="ENSAMXP00000029448.1"/>
    <property type="gene ID" value="ENSAMXG00000036172.1"/>
</dbReference>
<dbReference type="InterPro" id="IPR004047">
    <property type="entry name" value="MCHR1"/>
</dbReference>
<evidence type="ECO:0000256" key="5">
    <source>
        <dbReference type="ARBA" id="ARBA00022692"/>
    </source>
</evidence>
<keyword evidence="6 14" id="KW-1133">Transmembrane helix</keyword>
<feature type="transmembrane region" description="Helical" evidence="14">
    <location>
        <begin position="33"/>
        <end position="57"/>
    </location>
</feature>
<dbReference type="Proteomes" id="UP000018467">
    <property type="component" value="Unassembled WGS sequence"/>
</dbReference>
<evidence type="ECO:0000256" key="11">
    <source>
        <dbReference type="ARBA" id="ARBA00023224"/>
    </source>
</evidence>
<evidence type="ECO:0000256" key="8">
    <source>
        <dbReference type="ARBA" id="ARBA00023136"/>
    </source>
</evidence>
<dbReference type="STRING" id="7994.ENSAMXP00000029448"/>
<dbReference type="PROSITE" id="PS50262">
    <property type="entry name" value="G_PROTEIN_RECEP_F1_2"/>
    <property type="match status" value="1"/>
</dbReference>